<protein>
    <submittedName>
        <fullName evidence="5">Unannotated protein</fullName>
    </submittedName>
</protein>
<dbReference type="PRINTS" id="PR00455">
    <property type="entry name" value="HTHTETR"/>
</dbReference>
<dbReference type="Gene3D" id="1.10.357.10">
    <property type="entry name" value="Tetracycline Repressor, domain 2"/>
    <property type="match status" value="1"/>
</dbReference>
<dbReference type="PROSITE" id="PS50977">
    <property type="entry name" value="HTH_TETR_2"/>
    <property type="match status" value="1"/>
</dbReference>
<evidence type="ECO:0000259" key="4">
    <source>
        <dbReference type="PROSITE" id="PS50977"/>
    </source>
</evidence>
<dbReference type="InterPro" id="IPR036271">
    <property type="entry name" value="Tet_transcr_reg_TetR-rel_C_sf"/>
</dbReference>
<dbReference type="InterPro" id="IPR001647">
    <property type="entry name" value="HTH_TetR"/>
</dbReference>
<evidence type="ECO:0000256" key="3">
    <source>
        <dbReference type="ARBA" id="ARBA00023163"/>
    </source>
</evidence>
<dbReference type="InterPro" id="IPR023772">
    <property type="entry name" value="DNA-bd_HTH_TetR-type_CS"/>
</dbReference>
<dbReference type="SUPFAM" id="SSF48498">
    <property type="entry name" value="Tetracyclin repressor-like, C-terminal domain"/>
    <property type="match status" value="1"/>
</dbReference>
<keyword evidence="3" id="KW-0804">Transcription</keyword>
<name>A0A6J6DHN2_9ZZZZ</name>
<evidence type="ECO:0000256" key="1">
    <source>
        <dbReference type="ARBA" id="ARBA00023015"/>
    </source>
</evidence>
<dbReference type="SUPFAM" id="SSF46689">
    <property type="entry name" value="Homeodomain-like"/>
    <property type="match status" value="1"/>
</dbReference>
<dbReference type="GO" id="GO:0000976">
    <property type="term" value="F:transcription cis-regulatory region binding"/>
    <property type="evidence" value="ECO:0007669"/>
    <property type="project" value="TreeGrafter"/>
</dbReference>
<dbReference type="GO" id="GO:0045892">
    <property type="term" value="P:negative regulation of DNA-templated transcription"/>
    <property type="evidence" value="ECO:0007669"/>
    <property type="project" value="InterPro"/>
</dbReference>
<proteinExistence type="predicted"/>
<dbReference type="EMBL" id="CAEZTD010000057">
    <property type="protein sequence ID" value="CAB4562605.1"/>
    <property type="molecule type" value="Genomic_DNA"/>
</dbReference>
<evidence type="ECO:0000313" key="5">
    <source>
        <dbReference type="EMBL" id="CAB4562605.1"/>
    </source>
</evidence>
<dbReference type="InterPro" id="IPR004111">
    <property type="entry name" value="Repressor_TetR_C"/>
</dbReference>
<dbReference type="Pfam" id="PF00440">
    <property type="entry name" value="TetR_N"/>
    <property type="match status" value="1"/>
</dbReference>
<dbReference type="InterPro" id="IPR050109">
    <property type="entry name" value="HTH-type_TetR-like_transc_reg"/>
</dbReference>
<gene>
    <name evidence="5" type="ORF">UFOPK1591_00835</name>
</gene>
<organism evidence="5">
    <name type="scientific">freshwater metagenome</name>
    <dbReference type="NCBI Taxonomy" id="449393"/>
    <lineage>
        <taxon>unclassified sequences</taxon>
        <taxon>metagenomes</taxon>
        <taxon>ecological metagenomes</taxon>
    </lineage>
</organism>
<feature type="domain" description="HTH tetR-type" evidence="4">
    <location>
        <begin position="6"/>
        <end position="66"/>
    </location>
</feature>
<sequence length="205" mass="22694">MRTKNPLTVPRIVSVAIAYVDENGMEALTLRALGDELGVHHTAMYRHFRNKDDLIDAMYDHVVAEAASQSSLAGKAPRAQIEEISRSFRRVLHTHPVLVQTIIHSRGSSSSIAVERLVIEALRAMGCAEDRIAVHYQLIETFVFGSAAFDFAGAPAHLEMRRERHLSSGELPMIQVAKSNAHIDKLNEESFELGLRLILDSAATN</sequence>
<reference evidence="5" key="1">
    <citation type="submission" date="2020-05" db="EMBL/GenBank/DDBJ databases">
        <authorList>
            <person name="Chiriac C."/>
            <person name="Salcher M."/>
            <person name="Ghai R."/>
            <person name="Kavagutti S V."/>
        </authorList>
    </citation>
    <scope>NUCLEOTIDE SEQUENCE</scope>
</reference>
<dbReference type="InterPro" id="IPR009057">
    <property type="entry name" value="Homeodomain-like_sf"/>
</dbReference>
<dbReference type="GO" id="GO:0003700">
    <property type="term" value="F:DNA-binding transcription factor activity"/>
    <property type="evidence" value="ECO:0007669"/>
    <property type="project" value="TreeGrafter"/>
</dbReference>
<keyword evidence="1" id="KW-0805">Transcription regulation</keyword>
<keyword evidence="2" id="KW-0238">DNA-binding</keyword>
<dbReference type="PANTHER" id="PTHR30055">
    <property type="entry name" value="HTH-TYPE TRANSCRIPTIONAL REGULATOR RUTR"/>
    <property type="match status" value="1"/>
</dbReference>
<evidence type="ECO:0000256" key="2">
    <source>
        <dbReference type="ARBA" id="ARBA00023125"/>
    </source>
</evidence>
<dbReference type="Pfam" id="PF02909">
    <property type="entry name" value="TetR_C_1"/>
    <property type="match status" value="1"/>
</dbReference>
<accession>A0A6J6DHN2</accession>
<dbReference type="PANTHER" id="PTHR30055:SF151">
    <property type="entry name" value="TRANSCRIPTIONAL REGULATORY PROTEIN"/>
    <property type="match status" value="1"/>
</dbReference>
<dbReference type="PROSITE" id="PS01081">
    <property type="entry name" value="HTH_TETR_1"/>
    <property type="match status" value="1"/>
</dbReference>
<dbReference type="AlphaFoldDB" id="A0A6J6DHN2"/>